<dbReference type="Pfam" id="PF01535">
    <property type="entry name" value="PPR"/>
    <property type="match status" value="3"/>
</dbReference>
<dbReference type="InterPro" id="IPR046848">
    <property type="entry name" value="E_motif"/>
</dbReference>
<protein>
    <recommendedName>
        <fullName evidence="4">DYW domain-containing protein</fullName>
    </recommendedName>
</protein>
<keyword evidence="2" id="KW-0677">Repeat</keyword>
<dbReference type="GO" id="GO:0009451">
    <property type="term" value="P:RNA modification"/>
    <property type="evidence" value="ECO:0007669"/>
    <property type="project" value="InterPro"/>
</dbReference>
<feature type="domain" description="DYW" evidence="4">
    <location>
        <begin position="478"/>
        <end position="570"/>
    </location>
</feature>
<keyword evidence="6" id="KW-1185">Reference proteome</keyword>
<dbReference type="Pfam" id="PF14432">
    <property type="entry name" value="DYW_deaminase"/>
    <property type="match status" value="1"/>
</dbReference>
<reference evidence="5" key="1">
    <citation type="submission" date="2022-04" db="EMBL/GenBank/DDBJ databases">
        <title>Carnegiea gigantea Genome sequencing and assembly v2.</title>
        <authorList>
            <person name="Copetti D."/>
            <person name="Sanderson M.J."/>
            <person name="Burquez A."/>
            <person name="Wojciechowski M.F."/>
        </authorList>
    </citation>
    <scope>NUCLEOTIDE SEQUENCE</scope>
    <source>
        <strain evidence="5">SGP5-SGP5p</strain>
        <tissue evidence="5">Aerial part</tissue>
    </source>
</reference>
<dbReference type="Pfam" id="PF20430">
    <property type="entry name" value="Eplus_motif"/>
    <property type="match status" value="1"/>
</dbReference>
<feature type="repeat" description="PPR" evidence="3">
    <location>
        <begin position="231"/>
        <end position="261"/>
    </location>
</feature>
<accession>A0A9Q1QKS4</accession>
<dbReference type="GO" id="GO:0003723">
    <property type="term" value="F:RNA binding"/>
    <property type="evidence" value="ECO:0007669"/>
    <property type="project" value="InterPro"/>
</dbReference>
<dbReference type="NCBIfam" id="TIGR00756">
    <property type="entry name" value="PPR"/>
    <property type="match status" value="5"/>
</dbReference>
<dbReference type="PANTHER" id="PTHR47926">
    <property type="entry name" value="PENTATRICOPEPTIDE REPEAT-CONTAINING PROTEIN"/>
    <property type="match status" value="1"/>
</dbReference>
<dbReference type="InterPro" id="IPR002885">
    <property type="entry name" value="PPR_rpt"/>
</dbReference>
<feature type="repeat" description="PPR" evidence="3">
    <location>
        <begin position="111"/>
        <end position="145"/>
    </location>
</feature>
<dbReference type="InterPro" id="IPR011990">
    <property type="entry name" value="TPR-like_helical_dom_sf"/>
</dbReference>
<evidence type="ECO:0000259" key="4">
    <source>
        <dbReference type="Pfam" id="PF14432"/>
    </source>
</evidence>
<dbReference type="Pfam" id="PF13041">
    <property type="entry name" value="PPR_2"/>
    <property type="match status" value="1"/>
</dbReference>
<feature type="repeat" description="PPR" evidence="3">
    <location>
        <begin position="262"/>
        <end position="296"/>
    </location>
</feature>
<dbReference type="FunFam" id="1.25.40.10:FF:000031">
    <property type="entry name" value="Pentatricopeptide repeat-containing protein mitochondrial"/>
    <property type="match status" value="1"/>
</dbReference>
<dbReference type="PROSITE" id="PS51375">
    <property type="entry name" value="PPR"/>
    <property type="match status" value="4"/>
</dbReference>
<dbReference type="AlphaFoldDB" id="A0A9Q1QKS4"/>
<proteinExistence type="inferred from homology"/>
<dbReference type="InterPro" id="IPR032867">
    <property type="entry name" value="DYW_dom"/>
</dbReference>
<dbReference type="InterPro" id="IPR046960">
    <property type="entry name" value="PPR_At4g14850-like_plant"/>
</dbReference>
<evidence type="ECO:0000256" key="3">
    <source>
        <dbReference type="PROSITE-ProRule" id="PRU00708"/>
    </source>
</evidence>
<dbReference type="Proteomes" id="UP001153076">
    <property type="component" value="Unassembled WGS sequence"/>
</dbReference>
<evidence type="ECO:0000313" key="5">
    <source>
        <dbReference type="EMBL" id="KAJ8443655.1"/>
    </source>
</evidence>
<dbReference type="EMBL" id="JAKOGI010000115">
    <property type="protein sequence ID" value="KAJ8443655.1"/>
    <property type="molecule type" value="Genomic_DNA"/>
</dbReference>
<dbReference type="Pfam" id="PF20431">
    <property type="entry name" value="E_motif"/>
    <property type="match status" value="1"/>
</dbReference>
<organism evidence="5 6">
    <name type="scientific">Carnegiea gigantea</name>
    <dbReference type="NCBI Taxonomy" id="171969"/>
    <lineage>
        <taxon>Eukaryota</taxon>
        <taxon>Viridiplantae</taxon>
        <taxon>Streptophyta</taxon>
        <taxon>Embryophyta</taxon>
        <taxon>Tracheophyta</taxon>
        <taxon>Spermatophyta</taxon>
        <taxon>Magnoliopsida</taxon>
        <taxon>eudicotyledons</taxon>
        <taxon>Gunneridae</taxon>
        <taxon>Pentapetalae</taxon>
        <taxon>Caryophyllales</taxon>
        <taxon>Cactineae</taxon>
        <taxon>Cactaceae</taxon>
        <taxon>Cactoideae</taxon>
        <taxon>Echinocereeae</taxon>
        <taxon>Carnegiea</taxon>
    </lineage>
</organism>
<dbReference type="FunFam" id="1.25.40.10:FF:000366">
    <property type="entry name" value="Pentatricopeptide (PPR) repeat-containing protein"/>
    <property type="match status" value="1"/>
</dbReference>
<comment type="caution">
    <text evidence="5">The sequence shown here is derived from an EMBL/GenBank/DDBJ whole genome shotgun (WGS) entry which is preliminary data.</text>
</comment>
<dbReference type="OrthoDB" id="185373at2759"/>
<evidence type="ECO:0000256" key="2">
    <source>
        <dbReference type="ARBA" id="ARBA00022737"/>
    </source>
</evidence>
<dbReference type="PANTHER" id="PTHR47926:SF523">
    <property type="entry name" value="DYW DOMAIN-CONTAINING PROTEIN"/>
    <property type="match status" value="1"/>
</dbReference>
<evidence type="ECO:0000313" key="6">
    <source>
        <dbReference type="Proteomes" id="UP001153076"/>
    </source>
</evidence>
<sequence length="706" mass="79597">MSTPAASSRLSASTLRKICFQNNANPHIHHPQSFCSPTTGECQSILESRFVSLLHGCTDLPQLKQVHAHIYRWGFDQNCFVITKLIRILTKLNSPMHGYPHKVFDQVHYPNPFLWTALIRGYVLNGPVSESVALYSRMRREGVRFVSFTFSALLKGCTAMGDVDLGAQFHAQNARPKEALELFERMQSLGIQADEFTLVSVTSACSQLGTTKYATWICDVAERTGNGPERNVVIGSALIDMYAKCGKVDAAHEIFKVMTERNVYTYSSMIMGFAVHSHFDAAMQLFYEMETMDIKPNKVTFVGLLTACSHAGKVDEGRRLFGIMEESYGVAPTADHYTCMVDLLGRSGHLDEALDLIKSMPLDPHGALWGALLGACSIHNNPDIAEIAAGNLFELEPNSIGNYVLLCNILASAGRWDSVSRVRKLMRKKGLQKNPACSWVEQNKGNVHKFFAGDLTHPRLQEIRQLLEDLLTKLRLHGYQPNLESVSYDISDDDKRLILMSHSEKLALGFGLLTIDSEDTIRIMKNLRICEDCHIFMCGASMVTGREIIVRDNMRFHHFHNGKCSCGNFWLRCLWGEHFLLVWFAKDLVQRSNCCQVSTSLFSSSLFHYNLLLKYRPLYWTKEERNKGSLKSALRLGSQAHFDARWIPKSEEGSMRLMKPILTRTYIQSPVPYKAYTCQLNFPKQATIHLYSHVLSVQTLGASNAL</sequence>
<feature type="repeat" description="PPR" evidence="3">
    <location>
        <begin position="297"/>
        <end position="327"/>
    </location>
</feature>
<comment type="similarity">
    <text evidence="1">Belongs to the PPR family. PCMP-H subfamily.</text>
</comment>
<evidence type="ECO:0000256" key="1">
    <source>
        <dbReference type="ARBA" id="ARBA00006643"/>
    </source>
</evidence>
<dbReference type="InterPro" id="IPR046849">
    <property type="entry name" value="E2_motif"/>
</dbReference>
<gene>
    <name evidence="5" type="ORF">Cgig2_019637</name>
</gene>
<name>A0A9Q1QKS4_9CARY</name>
<dbReference type="GO" id="GO:0008270">
    <property type="term" value="F:zinc ion binding"/>
    <property type="evidence" value="ECO:0007669"/>
    <property type="project" value="InterPro"/>
</dbReference>
<dbReference type="Gene3D" id="1.25.40.10">
    <property type="entry name" value="Tetratricopeptide repeat domain"/>
    <property type="match status" value="3"/>
</dbReference>